<dbReference type="Proteomes" id="UP000070539">
    <property type="component" value="Unassembled WGS sequence"/>
</dbReference>
<feature type="short sequence motif" description="GXGXXG" evidence="2">
    <location>
        <begin position="12"/>
        <end position="17"/>
    </location>
</feature>
<reference evidence="5 6" key="1">
    <citation type="submission" date="2016-01" db="EMBL/GenBank/DDBJ databases">
        <title>Genome sequence of Clostridium neopropionicum X4, DSM-3847.</title>
        <authorList>
            <person name="Poehlein A."/>
            <person name="Beck M.H."/>
            <person name="Bengelsdorf F.R."/>
            <person name="Daniel R."/>
            <person name="Duerre P."/>
        </authorList>
    </citation>
    <scope>NUCLEOTIDE SEQUENCE [LARGE SCALE GENOMIC DNA]</scope>
    <source>
        <strain evidence="5 6">DSM-3847</strain>
    </source>
</reference>
<feature type="domain" description="PNPLA" evidence="4">
    <location>
        <begin position="8"/>
        <end position="232"/>
    </location>
</feature>
<evidence type="ECO:0000256" key="2">
    <source>
        <dbReference type="PROSITE-ProRule" id="PRU01161"/>
    </source>
</evidence>
<evidence type="ECO:0000256" key="3">
    <source>
        <dbReference type="SAM" id="Phobius"/>
    </source>
</evidence>
<organism evidence="5 6">
    <name type="scientific">Anaerotignum neopropionicum</name>
    <dbReference type="NCBI Taxonomy" id="36847"/>
    <lineage>
        <taxon>Bacteria</taxon>
        <taxon>Bacillati</taxon>
        <taxon>Bacillota</taxon>
        <taxon>Clostridia</taxon>
        <taxon>Lachnospirales</taxon>
        <taxon>Anaerotignaceae</taxon>
        <taxon>Anaerotignum</taxon>
    </lineage>
</organism>
<dbReference type="AlphaFoldDB" id="A0A136WG02"/>
<feature type="transmembrane region" description="Helical" evidence="3">
    <location>
        <begin position="7"/>
        <end position="28"/>
    </location>
</feature>
<name>A0A136WG02_9FIRM</name>
<evidence type="ECO:0000259" key="4">
    <source>
        <dbReference type="PROSITE" id="PS51635"/>
    </source>
</evidence>
<dbReference type="PROSITE" id="PS51635">
    <property type="entry name" value="PNPLA"/>
    <property type="match status" value="1"/>
</dbReference>
<dbReference type="STRING" id="36847.CLNEO_14050"/>
<evidence type="ECO:0000313" key="6">
    <source>
        <dbReference type="Proteomes" id="UP000070539"/>
    </source>
</evidence>
<dbReference type="PANTHER" id="PTHR46394:SF1">
    <property type="entry name" value="PNPLA DOMAIN-CONTAINING PROTEIN"/>
    <property type="match status" value="1"/>
</dbReference>
<sequence length="339" mass="38671">MFGKIENLVFEGGGVLGIAYLGVLHYLFYNGFMGDVSRVAGTSAGAITACITSFNLPFWDIRKISGTLDYRKIPSKGQPEHIGFVLEDMSEVMGRFLGDVSCIYRLMNHYGWFSTDYFYSWMKEVIDGQFDFAKKLPPYTFEDFKNPSIHKDNRAFLDLYVIGTDISMKTTQIFSFETTPTMEVAEAVRISMSVPIFFEAVIKEQTDSLGNSFSNVFCDGGLMNNYPLNIFDNPAFNANLYEGANMSTLGIRFKNKLSRNEIDSLWKYIESLLRVSSYIQQQSYESNPMNKERSVIIDTKDIHPLDFDIGVNETTYHFLYRQGYIAAKEFFGDGRYGLI</sequence>
<keyword evidence="3" id="KW-0472">Membrane</keyword>
<feature type="active site" description="Nucleophile" evidence="2">
    <location>
        <position position="43"/>
    </location>
</feature>
<gene>
    <name evidence="5" type="ORF">CLNEO_14050</name>
</gene>
<dbReference type="SUPFAM" id="SSF52151">
    <property type="entry name" value="FabD/lysophospholipase-like"/>
    <property type="match status" value="1"/>
</dbReference>
<keyword evidence="6" id="KW-1185">Reference proteome</keyword>
<dbReference type="OrthoDB" id="9770965at2"/>
<dbReference type="InterPro" id="IPR016035">
    <property type="entry name" value="Acyl_Trfase/lysoPLipase"/>
</dbReference>
<dbReference type="CDD" id="cd07207">
    <property type="entry name" value="Pat_ExoU_VipD_like"/>
    <property type="match status" value="1"/>
</dbReference>
<dbReference type="InterPro" id="IPR002641">
    <property type="entry name" value="PNPLA_dom"/>
</dbReference>
<keyword evidence="3" id="KW-0812">Transmembrane</keyword>
<feature type="short sequence motif" description="DGA/G" evidence="2">
    <location>
        <begin position="219"/>
        <end position="221"/>
    </location>
</feature>
<proteinExistence type="predicted"/>
<keyword evidence="2" id="KW-0442">Lipid degradation</keyword>
<dbReference type="GO" id="GO:0016042">
    <property type="term" value="P:lipid catabolic process"/>
    <property type="evidence" value="ECO:0007669"/>
    <property type="project" value="UniProtKB-UniRule"/>
</dbReference>
<dbReference type="PANTHER" id="PTHR46394">
    <property type="entry name" value="ANNEXIN"/>
    <property type="match status" value="1"/>
</dbReference>
<dbReference type="InterPro" id="IPR052580">
    <property type="entry name" value="Lipid_Hydrolase"/>
</dbReference>
<feature type="short sequence motif" description="GXSXG" evidence="2">
    <location>
        <begin position="41"/>
        <end position="45"/>
    </location>
</feature>
<keyword evidence="1 2" id="KW-0443">Lipid metabolism</keyword>
<dbReference type="PATRIC" id="fig|36847.3.peg.1630"/>
<feature type="active site" description="Proton acceptor" evidence="2">
    <location>
        <position position="219"/>
    </location>
</feature>
<comment type="caution">
    <text evidence="5">The sequence shown here is derived from an EMBL/GenBank/DDBJ whole genome shotgun (WGS) entry which is preliminary data.</text>
</comment>
<accession>A0A136WG02</accession>
<evidence type="ECO:0000256" key="1">
    <source>
        <dbReference type="ARBA" id="ARBA00023098"/>
    </source>
</evidence>
<keyword evidence="3" id="KW-1133">Transmembrane helix</keyword>
<protein>
    <submittedName>
        <fullName evidence="5">Patatin-like phospholipase</fullName>
    </submittedName>
</protein>
<dbReference type="Gene3D" id="3.40.1090.10">
    <property type="entry name" value="Cytosolic phospholipase A2 catalytic domain"/>
    <property type="match status" value="2"/>
</dbReference>
<dbReference type="EMBL" id="LRVM01000003">
    <property type="protein sequence ID" value="KXL53434.1"/>
    <property type="molecule type" value="Genomic_DNA"/>
</dbReference>
<dbReference type="GO" id="GO:0016787">
    <property type="term" value="F:hydrolase activity"/>
    <property type="evidence" value="ECO:0007669"/>
    <property type="project" value="UniProtKB-UniRule"/>
</dbReference>
<dbReference type="Pfam" id="PF01734">
    <property type="entry name" value="Patatin"/>
    <property type="match status" value="1"/>
</dbReference>
<keyword evidence="2" id="KW-0378">Hydrolase</keyword>
<evidence type="ECO:0000313" key="5">
    <source>
        <dbReference type="EMBL" id="KXL53434.1"/>
    </source>
</evidence>